<organism evidence="2 3">
    <name type="scientific">Actinidia rufa</name>
    <dbReference type="NCBI Taxonomy" id="165716"/>
    <lineage>
        <taxon>Eukaryota</taxon>
        <taxon>Viridiplantae</taxon>
        <taxon>Streptophyta</taxon>
        <taxon>Embryophyta</taxon>
        <taxon>Tracheophyta</taxon>
        <taxon>Spermatophyta</taxon>
        <taxon>Magnoliopsida</taxon>
        <taxon>eudicotyledons</taxon>
        <taxon>Gunneridae</taxon>
        <taxon>Pentapetalae</taxon>
        <taxon>asterids</taxon>
        <taxon>Ericales</taxon>
        <taxon>Actinidiaceae</taxon>
        <taxon>Actinidia</taxon>
    </lineage>
</organism>
<accession>A0A7J0DQY1</accession>
<feature type="compositionally biased region" description="Basic and acidic residues" evidence="1">
    <location>
        <begin position="146"/>
        <end position="157"/>
    </location>
</feature>
<dbReference type="AlphaFoldDB" id="A0A7J0DQY1"/>
<comment type="caution">
    <text evidence="2">The sequence shown here is derived from an EMBL/GenBank/DDBJ whole genome shotgun (WGS) entry which is preliminary data.</text>
</comment>
<feature type="compositionally biased region" description="Acidic residues" evidence="1">
    <location>
        <begin position="1"/>
        <end position="11"/>
    </location>
</feature>
<name>A0A7J0DQY1_9ERIC</name>
<gene>
    <name evidence="2" type="ORF">Acr_00g0062530</name>
</gene>
<dbReference type="Proteomes" id="UP000585474">
    <property type="component" value="Unassembled WGS sequence"/>
</dbReference>
<evidence type="ECO:0000256" key="1">
    <source>
        <dbReference type="SAM" id="MobiDB-lite"/>
    </source>
</evidence>
<feature type="region of interest" description="Disordered" evidence="1">
    <location>
        <begin position="79"/>
        <end position="101"/>
    </location>
</feature>
<keyword evidence="3" id="KW-1185">Reference proteome</keyword>
<feature type="region of interest" description="Disordered" evidence="1">
    <location>
        <begin position="1"/>
        <end position="44"/>
    </location>
</feature>
<feature type="region of interest" description="Disordered" evidence="1">
    <location>
        <begin position="128"/>
        <end position="193"/>
    </location>
</feature>
<evidence type="ECO:0000313" key="2">
    <source>
        <dbReference type="EMBL" id="GFS39358.1"/>
    </source>
</evidence>
<dbReference type="EMBL" id="BJWL01000330">
    <property type="protein sequence ID" value="GFS39358.1"/>
    <property type="molecule type" value="Genomic_DNA"/>
</dbReference>
<sequence length="452" mass="49047">MVDGDIGGEAEGDIREKAAVVGHANESGHSTDVSRPDVPSRGDSVEFVGTIGEEMRKIFLHASDLDLLRWSRESDRDPFLGPAPSSLSSSSSSRLGSQSDSRLFPELRSDAMFKRIKLNELAKVAAQKATTPSSKGMVISEGSEMASKKRASDDGSKGKQVAPLPEAKKIKIGSDAHTAPTRPPVVPEEGSSARRTLGEALGPQASVMASAATAEKILAGPVILGSSLAVRSRDFSEGALNQRALVESSEMEMAVLLVGDIDLELWSEHRWNINQSSSHKRRQTVVVKIWGEQPIVELLLSLGTRPRLTSRATCATLNKSKWPGVSWRRESRNGQLPCLDRILVEIDQAKYLPRLKVRKRHHFALDQPKSTPGEFRSTGGKLRSFGEVPVQDVGLVFTSVKEGSKISLGALMQQRWDVTGWVSGDVLGGTLHPHHPNGNGMRKTCLYNMANV</sequence>
<reference evidence="3" key="1">
    <citation type="submission" date="2019-07" db="EMBL/GenBank/DDBJ databases">
        <title>De Novo Assembly of kiwifruit Actinidia rufa.</title>
        <authorList>
            <person name="Sugita-Konishi S."/>
            <person name="Sato K."/>
            <person name="Mori E."/>
            <person name="Abe Y."/>
            <person name="Kisaki G."/>
            <person name="Hamano K."/>
            <person name="Suezawa K."/>
            <person name="Otani M."/>
            <person name="Fukuda T."/>
            <person name="Manabe T."/>
            <person name="Gomi K."/>
            <person name="Tabuchi M."/>
            <person name="Akimitsu K."/>
            <person name="Kataoka I."/>
        </authorList>
    </citation>
    <scope>NUCLEOTIDE SEQUENCE [LARGE SCALE GENOMIC DNA]</scope>
    <source>
        <strain evidence="3">cv. Fuchu</strain>
    </source>
</reference>
<feature type="compositionally biased region" description="Low complexity" evidence="1">
    <location>
        <begin position="85"/>
        <end position="101"/>
    </location>
</feature>
<feature type="compositionally biased region" description="Basic and acidic residues" evidence="1">
    <location>
        <begin position="32"/>
        <end position="44"/>
    </location>
</feature>
<protein>
    <submittedName>
        <fullName evidence="2">Uncharacterized protein</fullName>
    </submittedName>
</protein>
<evidence type="ECO:0000313" key="3">
    <source>
        <dbReference type="Proteomes" id="UP000585474"/>
    </source>
</evidence>
<proteinExistence type="predicted"/>